<protein>
    <submittedName>
        <fullName evidence="1">Uncharacterized protein</fullName>
    </submittedName>
</protein>
<dbReference type="AlphaFoldDB" id="A0A645E5T6"/>
<accession>A0A645E5T6</accession>
<proteinExistence type="predicted"/>
<reference evidence="1" key="1">
    <citation type="submission" date="2019-08" db="EMBL/GenBank/DDBJ databases">
        <authorList>
            <person name="Kucharzyk K."/>
            <person name="Murdoch R.W."/>
            <person name="Higgins S."/>
            <person name="Loffler F."/>
        </authorList>
    </citation>
    <scope>NUCLEOTIDE SEQUENCE</scope>
</reference>
<name>A0A645E5T6_9ZZZZ</name>
<evidence type="ECO:0000313" key="1">
    <source>
        <dbReference type="EMBL" id="MPM97117.1"/>
    </source>
</evidence>
<comment type="caution">
    <text evidence="1">The sequence shown here is derived from an EMBL/GenBank/DDBJ whole genome shotgun (WGS) entry which is preliminary data.</text>
</comment>
<organism evidence="1">
    <name type="scientific">bioreactor metagenome</name>
    <dbReference type="NCBI Taxonomy" id="1076179"/>
    <lineage>
        <taxon>unclassified sequences</taxon>
        <taxon>metagenomes</taxon>
        <taxon>ecological metagenomes</taxon>
    </lineage>
</organism>
<sequence>MQGDYIRCLKQCVQRHIIRNFPPAFAFHGVICDDLHAQRLCNSTCGLADSSKSDNTHYFLVQLHERIVPEAEIGVRLPAARMNRLVMMSDMMADFQQQRDCKLSHRRRAIGRDIRHRHPGCFRCGNIYHIIAGREYADVF</sequence>
<gene>
    <name evidence="1" type="ORF">SDC9_144290</name>
</gene>
<dbReference type="EMBL" id="VSSQ01043433">
    <property type="protein sequence ID" value="MPM97117.1"/>
    <property type="molecule type" value="Genomic_DNA"/>
</dbReference>